<dbReference type="Proteomes" id="UP000823486">
    <property type="component" value="Unassembled WGS sequence"/>
</dbReference>
<dbReference type="PANTHER" id="PTHR47271:SF2">
    <property type="entry name" value="ARGININE DEIMINASE"/>
    <property type="match status" value="1"/>
</dbReference>
<sequence>MGHMLNTAFDNRVEKDSLNKYPLNVTSEIGALKTVLLQRPGGEIEYLIPDYLEKLLFDDIPFLPAIQKEHDFFADALRKRGVEVIYLEDLAAEAIEKDEIRLQFIEDIIKESCANNETAHQQVQEYLMNLSPSELIRQVMNGMLKTTVDNKITKDLYDMLDQNYPFCLDPMPNLYFTRDPAAVIGNGISINKMDRTARQRESLFMDYIMKFHPRFNSSNIPIWYNRDREHSLEGRDMLVLSKEVVAIGISDRTSKKATEDIALSLFSRDNQVKKVVAIEIPKTRAFMHLDTVFTMVDRDKLTIHPAILGPDGKMDIYMIESEQMSGLKVTRRNNLLEVLKEVLHLRDLVLIPCGGGDPIAAAREQWNDGSNTLAIAPGVVVTYDRNYISNETLRSYGVEVIEVLSSELARGRGGLRCMSMPLFREDI</sequence>
<comment type="pathway">
    <text evidence="1 6">Amino-acid degradation; L-arginine degradation via ADI pathway; carbamoyl phosphate from L-arginine: step 1/2.</text>
</comment>
<keyword evidence="3 6" id="KW-0056">Arginine metabolism</keyword>
<keyword evidence="4 6" id="KW-0378">Hydrolase</keyword>
<comment type="subcellular location">
    <subcellularLocation>
        <location evidence="6">Cytoplasm</location>
    </subcellularLocation>
</comment>
<dbReference type="NCBIfam" id="TIGR01078">
    <property type="entry name" value="arcA"/>
    <property type="match status" value="1"/>
</dbReference>
<dbReference type="PANTHER" id="PTHR47271">
    <property type="entry name" value="ARGININE DEIMINASE"/>
    <property type="match status" value="1"/>
</dbReference>
<dbReference type="Gene3D" id="3.75.10.10">
    <property type="entry name" value="L-arginine/glycine Amidinotransferase, Chain A"/>
    <property type="match status" value="1"/>
</dbReference>
<evidence type="ECO:0000256" key="4">
    <source>
        <dbReference type="ARBA" id="ARBA00022801"/>
    </source>
</evidence>
<name>A0ABS2QKX4_9BACI</name>
<evidence type="ECO:0000256" key="5">
    <source>
        <dbReference type="ARBA" id="ARBA00049429"/>
    </source>
</evidence>
<comment type="catalytic activity">
    <reaction evidence="5 6">
        <text>L-arginine + H2O = L-citrulline + NH4(+)</text>
        <dbReference type="Rhea" id="RHEA:19597"/>
        <dbReference type="ChEBI" id="CHEBI:15377"/>
        <dbReference type="ChEBI" id="CHEBI:28938"/>
        <dbReference type="ChEBI" id="CHEBI:32682"/>
        <dbReference type="ChEBI" id="CHEBI:57743"/>
        <dbReference type="EC" id="3.5.3.6"/>
    </reaction>
</comment>
<evidence type="ECO:0000256" key="3">
    <source>
        <dbReference type="ARBA" id="ARBA00022503"/>
    </source>
</evidence>
<accession>A0ABS2QKX4</accession>
<dbReference type="Pfam" id="PF02274">
    <property type="entry name" value="ADI"/>
    <property type="match status" value="1"/>
</dbReference>
<gene>
    <name evidence="6" type="primary">arcA</name>
    <name evidence="7" type="ORF">JOC77_003271</name>
</gene>
<feature type="active site" description="Amidino-cysteine intermediate" evidence="6">
    <location>
        <position position="417"/>
    </location>
</feature>
<dbReference type="Gene3D" id="1.10.3930.10">
    <property type="entry name" value="Arginine deiminase"/>
    <property type="match status" value="1"/>
</dbReference>
<organism evidence="7 8">
    <name type="scientific">Peribacillus deserti</name>
    <dbReference type="NCBI Taxonomy" id="673318"/>
    <lineage>
        <taxon>Bacteria</taxon>
        <taxon>Bacillati</taxon>
        <taxon>Bacillota</taxon>
        <taxon>Bacilli</taxon>
        <taxon>Bacillales</taxon>
        <taxon>Bacillaceae</taxon>
        <taxon>Peribacillus</taxon>
    </lineage>
</organism>
<protein>
    <recommendedName>
        <fullName evidence="6">Arginine deiminase</fullName>
        <shortName evidence="6">ADI</shortName>
        <ecNumber evidence="6">3.5.3.6</ecNumber>
    </recommendedName>
    <alternativeName>
        <fullName evidence="6">Arginine dihydrolase</fullName>
        <shortName evidence="6">AD</shortName>
    </alternativeName>
</protein>
<dbReference type="EMBL" id="JAFBFI010000016">
    <property type="protein sequence ID" value="MBM7693827.1"/>
    <property type="molecule type" value="Genomic_DNA"/>
</dbReference>
<evidence type="ECO:0000256" key="2">
    <source>
        <dbReference type="ARBA" id="ARBA00010206"/>
    </source>
</evidence>
<dbReference type="PRINTS" id="PR01466">
    <property type="entry name" value="ARGDEIMINASE"/>
</dbReference>
<reference evidence="7 8" key="1">
    <citation type="submission" date="2021-01" db="EMBL/GenBank/DDBJ databases">
        <title>Genomic Encyclopedia of Type Strains, Phase IV (KMG-IV): sequencing the most valuable type-strain genomes for metagenomic binning, comparative biology and taxonomic classification.</title>
        <authorList>
            <person name="Goeker M."/>
        </authorList>
    </citation>
    <scope>NUCLEOTIDE SEQUENCE [LARGE SCALE GENOMIC DNA]</scope>
    <source>
        <strain evidence="7 8">DSM 105482</strain>
    </source>
</reference>
<dbReference type="InterPro" id="IPR003876">
    <property type="entry name" value="Arg_deiminase"/>
</dbReference>
<keyword evidence="6" id="KW-0963">Cytoplasm</keyword>
<evidence type="ECO:0000256" key="1">
    <source>
        <dbReference type="ARBA" id="ARBA00005213"/>
    </source>
</evidence>
<dbReference type="HAMAP" id="MF_00242">
    <property type="entry name" value="Arg_deiminase"/>
    <property type="match status" value="1"/>
</dbReference>
<comment type="similarity">
    <text evidence="2 6">Belongs to the arginine deiminase family.</text>
</comment>
<keyword evidence="8" id="KW-1185">Reference proteome</keyword>
<evidence type="ECO:0000313" key="7">
    <source>
        <dbReference type="EMBL" id="MBM7693827.1"/>
    </source>
</evidence>
<evidence type="ECO:0000313" key="8">
    <source>
        <dbReference type="Proteomes" id="UP000823486"/>
    </source>
</evidence>
<dbReference type="PIRSF" id="PIRSF006356">
    <property type="entry name" value="Arg_deiminase"/>
    <property type="match status" value="1"/>
</dbReference>
<proteinExistence type="inferred from homology"/>
<comment type="caution">
    <text evidence="7">The sequence shown here is derived from an EMBL/GenBank/DDBJ whole genome shotgun (WGS) entry which is preliminary data.</text>
</comment>
<dbReference type="SUPFAM" id="SSF55909">
    <property type="entry name" value="Pentein"/>
    <property type="match status" value="1"/>
</dbReference>
<dbReference type="NCBIfam" id="NF002381">
    <property type="entry name" value="PRK01388.1"/>
    <property type="match status" value="1"/>
</dbReference>
<dbReference type="EC" id="3.5.3.6" evidence="6"/>
<dbReference type="GO" id="GO:0016990">
    <property type="term" value="F:arginine deiminase activity"/>
    <property type="evidence" value="ECO:0007669"/>
    <property type="project" value="UniProtKB-EC"/>
</dbReference>
<evidence type="ECO:0000256" key="6">
    <source>
        <dbReference type="HAMAP-Rule" id="MF_00242"/>
    </source>
</evidence>